<gene>
    <name evidence="1" type="ORF">COU18_02410</name>
</gene>
<dbReference type="AlphaFoldDB" id="A0A2H0UDF6"/>
<accession>A0A2H0UDF6</accession>
<sequence length="101" mass="11391">MHYEEELDEGCALPRVTLKLFPLQDGLRAEEIAQRIARLLKVFHGYTYENGVEEGLYLPLKIKFLDNVPQGRPGKPKSPIAVRHVAGSHEKSQRVAIARSV</sequence>
<name>A0A2H0UDF6_9BACT</name>
<dbReference type="Proteomes" id="UP000231192">
    <property type="component" value="Unassembled WGS sequence"/>
</dbReference>
<organism evidence="1 2">
    <name type="scientific">Candidatus Kaiserbacteria bacterium CG10_big_fil_rev_8_21_14_0_10_51_14</name>
    <dbReference type="NCBI Taxonomy" id="1974610"/>
    <lineage>
        <taxon>Bacteria</taxon>
        <taxon>Candidatus Kaiseribacteriota</taxon>
    </lineage>
</organism>
<reference evidence="2" key="1">
    <citation type="submission" date="2017-09" db="EMBL/GenBank/DDBJ databases">
        <title>Depth-based differentiation of microbial function through sediment-hosted aquifers and enrichment of novel symbionts in the deep terrestrial subsurface.</title>
        <authorList>
            <person name="Probst A.J."/>
            <person name="Ladd B."/>
            <person name="Jarett J.K."/>
            <person name="Geller-Mcgrath D.E."/>
            <person name="Sieber C.M.K."/>
            <person name="Emerson J.B."/>
            <person name="Anantharaman K."/>
            <person name="Thomas B.C."/>
            <person name="Malmstrom R."/>
            <person name="Stieglmeier M."/>
            <person name="Klingl A."/>
            <person name="Woyke T."/>
            <person name="Ryan C.M."/>
            <person name="Banfield J.F."/>
        </authorList>
    </citation>
    <scope>NUCLEOTIDE SEQUENCE [LARGE SCALE GENOMIC DNA]</scope>
</reference>
<comment type="caution">
    <text evidence="1">The sequence shown here is derived from an EMBL/GenBank/DDBJ whole genome shotgun (WGS) entry which is preliminary data.</text>
</comment>
<evidence type="ECO:0000313" key="2">
    <source>
        <dbReference type="Proteomes" id="UP000231192"/>
    </source>
</evidence>
<dbReference type="EMBL" id="PFBK01000007">
    <property type="protein sequence ID" value="PIR83815.1"/>
    <property type="molecule type" value="Genomic_DNA"/>
</dbReference>
<evidence type="ECO:0000313" key="1">
    <source>
        <dbReference type="EMBL" id="PIR83815.1"/>
    </source>
</evidence>
<protein>
    <submittedName>
        <fullName evidence="1">Uncharacterized protein</fullName>
    </submittedName>
</protein>
<proteinExistence type="predicted"/>